<feature type="compositionally biased region" description="Basic residues" evidence="1">
    <location>
        <begin position="230"/>
        <end position="239"/>
    </location>
</feature>
<evidence type="ECO:0000256" key="1">
    <source>
        <dbReference type="SAM" id="MobiDB-lite"/>
    </source>
</evidence>
<keyword evidence="2" id="KW-0436">Ligase</keyword>
<reference evidence="2" key="1">
    <citation type="submission" date="2020-02" db="EMBL/GenBank/DDBJ databases">
        <authorList>
            <person name="Meier V. D."/>
        </authorList>
    </citation>
    <scope>NUCLEOTIDE SEQUENCE</scope>
    <source>
        <strain evidence="2">AVDCRST_MAG41</strain>
    </source>
</reference>
<feature type="compositionally biased region" description="Gly residues" evidence="1">
    <location>
        <begin position="425"/>
        <end position="436"/>
    </location>
</feature>
<gene>
    <name evidence="2" type="ORF">AVDCRST_MAG41-3935</name>
</gene>
<evidence type="ECO:0000313" key="2">
    <source>
        <dbReference type="EMBL" id="CAA9285336.1"/>
    </source>
</evidence>
<feature type="non-terminal residue" evidence="2">
    <location>
        <position position="1"/>
    </location>
</feature>
<organism evidence="2">
    <name type="scientific">uncultured Mycobacteriales bacterium</name>
    <dbReference type="NCBI Taxonomy" id="581187"/>
    <lineage>
        <taxon>Bacteria</taxon>
        <taxon>Bacillati</taxon>
        <taxon>Actinomycetota</taxon>
        <taxon>Actinomycetes</taxon>
        <taxon>Mycobacteriales</taxon>
        <taxon>environmental samples</taxon>
    </lineage>
</organism>
<dbReference type="EMBL" id="CADCTP010000367">
    <property type="protein sequence ID" value="CAA9285336.1"/>
    <property type="molecule type" value="Genomic_DNA"/>
</dbReference>
<feature type="compositionally biased region" description="Basic and acidic residues" evidence="1">
    <location>
        <begin position="294"/>
        <end position="315"/>
    </location>
</feature>
<feature type="non-terminal residue" evidence="2">
    <location>
        <position position="505"/>
    </location>
</feature>
<dbReference type="AlphaFoldDB" id="A0A6J4JR48"/>
<name>A0A6J4JR48_9ACTN</name>
<feature type="compositionally biased region" description="Low complexity" evidence="1">
    <location>
        <begin position="201"/>
        <end position="211"/>
    </location>
</feature>
<feature type="compositionally biased region" description="Basic residues" evidence="1">
    <location>
        <begin position="329"/>
        <end position="340"/>
    </location>
</feature>
<feature type="compositionally biased region" description="Low complexity" evidence="1">
    <location>
        <begin position="458"/>
        <end position="478"/>
    </location>
</feature>
<feature type="compositionally biased region" description="Low complexity" evidence="1">
    <location>
        <begin position="344"/>
        <end position="409"/>
    </location>
</feature>
<dbReference type="GO" id="GO:0016874">
    <property type="term" value="F:ligase activity"/>
    <property type="evidence" value="ECO:0007669"/>
    <property type="project" value="UniProtKB-KW"/>
</dbReference>
<proteinExistence type="predicted"/>
<feature type="compositionally biased region" description="Basic and acidic residues" evidence="1">
    <location>
        <begin position="261"/>
        <end position="274"/>
    </location>
</feature>
<accession>A0A6J4JR48</accession>
<protein>
    <submittedName>
        <fullName evidence="2">Pup ligase PafA' paralog, possible component of postulated heterodimer PafA-PafA</fullName>
    </submittedName>
</protein>
<sequence>DRTPGDGHRGRVRGLRPRPAGCERDAAVLPDRQRVRRPLRRATQPPGPLGLRGGVAAAGRARLRPRQRAGPGVHGGRGRRRPGQRHPDQRRPAVRRPRPPGVLHAGVHQPARHRAVGQGRRADHGRGVPAGGPGRPGAAADPALQEQHRQQGPVLRLPRELPDVAGDPVRRHRPAPHPVLRLPPGGRRAGPGRHRAGRPGRGLPAVPAGRLLRGRGGAGDHAQAPDHQHPGRAARRRRALPPAARDHRRREPVGDLHLPQGRHDLAGAGDDRGRLPHRRPVGGRAGRRAARGLPRPDAEAPAHAAVRADADRRPAADGIPGAGPQVRRGALRLRRRRADRRRAVPLGVGADPAGAGPDAVRPGAGLGGQAAAAGGLPVPRRPGLGLAPAAAGRPAVQRRPPGQGAVRAAGRPRRDAAAAHRGRGHPGGGRRPGGHPGVLPRRVPAPLPGAGRGGLLGLGDLRPGPRVAGPGADPGAAARHPRPRRRAAGPVPDRGLARRGAVRRI</sequence>
<feature type="region of interest" description="Disordered" evidence="1">
    <location>
        <begin position="1"/>
        <end position="505"/>
    </location>
</feature>
<feature type="compositionally biased region" description="Basic residues" evidence="1">
    <location>
        <begin position="275"/>
        <end position="290"/>
    </location>
</feature>